<protein>
    <submittedName>
        <fullName evidence="1">Uncharacterized protein</fullName>
    </submittedName>
</protein>
<dbReference type="RefSeq" id="WP_252472053.1">
    <property type="nucleotide sequence ID" value="NZ_JALBWM010000132.1"/>
</dbReference>
<name>A0A9X2ES66_9GAMM</name>
<accession>A0A9X2ES66</accession>
<evidence type="ECO:0000313" key="1">
    <source>
        <dbReference type="EMBL" id="MCO1336410.1"/>
    </source>
</evidence>
<proteinExistence type="predicted"/>
<dbReference type="EMBL" id="JALBWM010000132">
    <property type="protein sequence ID" value="MCO1336410.1"/>
    <property type="molecule type" value="Genomic_DNA"/>
</dbReference>
<reference evidence="1" key="1">
    <citation type="journal article" date="2022" name="Arch. Microbiol.">
        <title>Microbulbifer okhotskensis sp. nov., isolated from a deep bottom sediment of the Okhotsk Sea.</title>
        <authorList>
            <person name="Romanenko L."/>
            <person name="Kurilenko V."/>
            <person name="Otstavnykh N."/>
            <person name="Velansky P."/>
            <person name="Isaeva M."/>
            <person name="Mikhailov V."/>
        </authorList>
    </citation>
    <scope>NUCLEOTIDE SEQUENCE</scope>
    <source>
        <strain evidence="1">OS29</strain>
    </source>
</reference>
<sequence>MERQRSLRLIQGEITEAHVFNAYQRNSSVNTAVTWEEVLHSPALFHCLALEAKYTYRGQPPREFTKSKKQENAMRHTTVLDAAQVAQIKLALMLCRERINCPNTTTVKQGEASQELQTALDIFSTHDQRNGEIKGVTHV</sequence>
<evidence type="ECO:0000313" key="2">
    <source>
        <dbReference type="Proteomes" id="UP001139028"/>
    </source>
</evidence>
<gene>
    <name evidence="1" type="ORF">MO867_18920</name>
</gene>
<comment type="caution">
    <text evidence="1">The sequence shown here is derived from an EMBL/GenBank/DDBJ whole genome shotgun (WGS) entry which is preliminary data.</text>
</comment>
<dbReference type="Proteomes" id="UP001139028">
    <property type="component" value="Unassembled WGS sequence"/>
</dbReference>
<organism evidence="1 2">
    <name type="scientific">Microbulbifer okhotskensis</name>
    <dbReference type="NCBI Taxonomy" id="2926617"/>
    <lineage>
        <taxon>Bacteria</taxon>
        <taxon>Pseudomonadati</taxon>
        <taxon>Pseudomonadota</taxon>
        <taxon>Gammaproteobacteria</taxon>
        <taxon>Cellvibrionales</taxon>
        <taxon>Microbulbiferaceae</taxon>
        <taxon>Microbulbifer</taxon>
    </lineage>
</organism>
<keyword evidence="2" id="KW-1185">Reference proteome</keyword>
<dbReference type="AlphaFoldDB" id="A0A9X2ES66"/>